<accession>A0AA38GG68</accession>
<feature type="coiled-coil region" evidence="1">
    <location>
        <begin position="7"/>
        <end position="34"/>
    </location>
</feature>
<proteinExistence type="predicted"/>
<name>A0AA38GG68_TAXCH</name>
<dbReference type="EMBL" id="JAHRHJ020000003">
    <property type="protein sequence ID" value="KAH9323050.1"/>
    <property type="molecule type" value="Genomic_DNA"/>
</dbReference>
<protein>
    <submittedName>
        <fullName evidence="2">Uncharacterized protein</fullName>
    </submittedName>
</protein>
<comment type="caution">
    <text evidence="2">The sequence shown here is derived from an EMBL/GenBank/DDBJ whole genome shotgun (WGS) entry which is preliminary data.</text>
</comment>
<organism evidence="2 4">
    <name type="scientific">Taxus chinensis</name>
    <name type="common">Chinese yew</name>
    <name type="synonym">Taxus wallichiana var. chinensis</name>
    <dbReference type="NCBI Taxonomy" id="29808"/>
    <lineage>
        <taxon>Eukaryota</taxon>
        <taxon>Viridiplantae</taxon>
        <taxon>Streptophyta</taxon>
        <taxon>Embryophyta</taxon>
        <taxon>Tracheophyta</taxon>
        <taxon>Spermatophyta</taxon>
        <taxon>Pinopsida</taxon>
        <taxon>Pinidae</taxon>
        <taxon>Conifers II</taxon>
        <taxon>Cupressales</taxon>
        <taxon>Taxaceae</taxon>
        <taxon>Taxus</taxon>
    </lineage>
</organism>
<dbReference type="Proteomes" id="UP000824469">
    <property type="component" value="Unassembled WGS sequence"/>
</dbReference>
<evidence type="ECO:0000313" key="3">
    <source>
        <dbReference type="EMBL" id="KAH9323050.1"/>
    </source>
</evidence>
<dbReference type="AlphaFoldDB" id="A0AA38GG68"/>
<evidence type="ECO:0000313" key="2">
    <source>
        <dbReference type="EMBL" id="KAH9323049.1"/>
    </source>
</evidence>
<evidence type="ECO:0000256" key="1">
    <source>
        <dbReference type="SAM" id="Coils"/>
    </source>
</evidence>
<reference evidence="2 4" key="1">
    <citation type="journal article" date="2021" name="Nat. Plants">
        <title>The Taxus genome provides insights into paclitaxel biosynthesis.</title>
        <authorList>
            <person name="Xiong X."/>
            <person name="Gou J."/>
            <person name="Liao Q."/>
            <person name="Li Y."/>
            <person name="Zhou Q."/>
            <person name="Bi G."/>
            <person name="Li C."/>
            <person name="Du R."/>
            <person name="Wang X."/>
            <person name="Sun T."/>
            <person name="Guo L."/>
            <person name="Liang H."/>
            <person name="Lu P."/>
            <person name="Wu Y."/>
            <person name="Zhang Z."/>
            <person name="Ro D.K."/>
            <person name="Shang Y."/>
            <person name="Huang S."/>
            <person name="Yan J."/>
        </authorList>
    </citation>
    <scope>NUCLEOTIDE SEQUENCE [LARGE SCALE GENOMIC DNA]</scope>
    <source>
        <strain evidence="2">Ta-2019</strain>
    </source>
</reference>
<sequence>VAGYCLIEETIKYIEKLHQRVEELKTNRDQLLASKSCRDDVNVFVEVRLYGNEIVIGITSFKMPRHLSKIYQVIEAEYFNIQTADIYRGNCIVLLSFHAH</sequence>
<feature type="non-terminal residue" evidence="2">
    <location>
        <position position="100"/>
    </location>
</feature>
<keyword evidence="1" id="KW-0175">Coiled coil</keyword>
<keyword evidence="4" id="KW-1185">Reference proteome</keyword>
<evidence type="ECO:0000313" key="4">
    <source>
        <dbReference type="Proteomes" id="UP000824469"/>
    </source>
</evidence>
<feature type="non-terminal residue" evidence="2">
    <location>
        <position position="1"/>
    </location>
</feature>
<dbReference type="EMBL" id="JAHRHJ020000003">
    <property type="protein sequence ID" value="KAH9323049.1"/>
    <property type="molecule type" value="Genomic_DNA"/>
</dbReference>
<gene>
    <name evidence="2" type="ORF">KI387_017688</name>
    <name evidence="3" type="ORF">KI387_017689</name>
</gene>